<sequence>MHIRHQALFSLTAREREVTLLVARGLSNDEIGRRLHISYATAKTHVNRAMMKSGCRDRAQLVILAYECGLIRVGEPEKTDTPPLEDARAS</sequence>
<evidence type="ECO:0000313" key="5">
    <source>
        <dbReference type="EMBL" id="MDP9830675.1"/>
    </source>
</evidence>
<feature type="domain" description="HTH luxR-type" evidence="4">
    <location>
        <begin position="4"/>
        <end position="69"/>
    </location>
</feature>
<dbReference type="Proteomes" id="UP001235712">
    <property type="component" value="Unassembled WGS sequence"/>
</dbReference>
<gene>
    <name evidence="5" type="ORF">J2S57_006424</name>
</gene>
<protein>
    <submittedName>
        <fullName evidence="5">DNA-binding CsgD family transcriptional regulator</fullName>
    </submittedName>
</protein>
<dbReference type="SUPFAM" id="SSF46894">
    <property type="entry name" value="C-terminal effector domain of the bipartite response regulators"/>
    <property type="match status" value="1"/>
</dbReference>
<dbReference type="PRINTS" id="PR00038">
    <property type="entry name" value="HTHLUXR"/>
</dbReference>
<keyword evidence="2 5" id="KW-0238">DNA-binding</keyword>
<reference evidence="5 6" key="1">
    <citation type="submission" date="2023-07" db="EMBL/GenBank/DDBJ databases">
        <title>Sequencing the genomes of 1000 actinobacteria strains.</title>
        <authorList>
            <person name="Klenk H.-P."/>
        </authorList>
    </citation>
    <scope>NUCLEOTIDE SEQUENCE [LARGE SCALE GENOMIC DNA]</scope>
    <source>
        <strain evidence="5 6">DSM 44388</strain>
    </source>
</reference>
<comment type="caution">
    <text evidence="5">The sequence shown here is derived from an EMBL/GenBank/DDBJ whole genome shotgun (WGS) entry which is preliminary data.</text>
</comment>
<evidence type="ECO:0000313" key="6">
    <source>
        <dbReference type="Proteomes" id="UP001235712"/>
    </source>
</evidence>
<dbReference type="SMART" id="SM00421">
    <property type="entry name" value="HTH_LUXR"/>
    <property type="match status" value="1"/>
</dbReference>
<dbReference type="PROSITE" id="PS50043">
    <property type="entry name" value="HTH_LUXR_2"/>
    <property type="match status" value="1"/>
</dbReference>
<keyword evidence="1" id="KW-0805">Transcription regulation</keyword>
<dbReference type="Pfam" id="PF00196">
    <property type="entry name" value="GerE"/>
    <property type="match status" value="1"/>
</dbReference>
<organism evidence="5 6">
    <name type="scientific">Kineosporia succinea</name>
    <dbReference type="NCBI Taxonomy" id="84632"/>
    <lineage>
        <taxon>Bacteria</taxon>
        <taxon>Bacillati</taxon>
        <taxon>Actinomycetota</taxon>
        <taxon>Actinomycetes</taxon>
        <taxon>Kineosporiales</taxon>
        <taxon>Kineosporiaceae</taxon>
        <taxon>Kineosporia</taxon>
    </lineage>
</organism>
<dbReference type="PANTHER" id="PTHR44688:SF16">
    <property type="entry name" value="DNA-BINDING TRANSCRIPTIONAL ACTIVATOR DEVR_DOSR"/>
    <property type="match status" value="1"/>
</dbReference>
<evidence type="ECO:0000256" key="1">
    <source>
        <dbReference type="ARBA" id="ARBA00023015"/>
    </source>
</evidence>
<name>A0ABT9PFC1_9ACTN</name>
<proteinExistence type="predicted"/>
<dbReference type="GO" id="GO:0003677">
    <property type="term" value="F:DNA binding"/>
    <property type="evidence" value="ECO:0007669"/>
    <property type="project" value="UniProtKB-KW"/>
</dbReference>
<keyword evidence="6" id="KW-1185">Reference proteome</keyword>
<dbReference type="Gene3D" id="1.10.10.10">
    <property type="entry name" value="Winged helix-like DNA-binding domain superfamily/Winged helix DNA-binding domain"/>
    <property type="match status" value="1"/>
</dbReference>
<dbReference type="InterPro" id="IPR016032">
    <property type="entry name" value="Sig_transdc_resp-reg_C-effctor"/>
</dbReference>
<evidence type="ECO:0000259" key="4">
    <source>
        <dbReference type="PROSITE" id="PS50043"/>
    </source>
</evidence>
<dbReference type="InterPro" id="IPR000792">
    <property type="entry name" value="Tscrpt_reg_LuxR_C"/>
</dbReference>
<evidence type="ECO:0000256" key="3">
    <source>
        <dbReference type="ARBA" id="ARBA00023163"/>
    </source>
</evidence>
<accession>A0ABT9PFC1</accession>
<dbReference type="InterPro" id="IPR036388">
    <property type="entry name" value="WH-like_DNA-bd_sf"/>
</dbReference>
<keyword evidence="3" id="KW-0804">Transcription</keyword>
<evidence type="ECO:0000256" key="2">
    <source>
        <dbReference type="ARBA" id="ARBA00023125"/>
    </source>
</evidence>
<dbReference type="PANTHER" id="PTHR44688">
    <property type="entry name" value="DNA-BINDING TRANSCRIPTIONAL ACTIVATOR DEVR_DOSR"/>
    <property type="match status" value="1"/>
</dbReference>
<dbReference type="EMBL" id="JAUSQZ010000001">
    <property type="protein sequence ID" value="MDP9830675.1"/>
    <property type="molecule type" value="Genomic_DNA"/>
</dbReference>
<dbReference type="CDD" id="cd06170">
    <property type="entry name" value="LuxR_C_like"/>
    <property type="match status" value="1"/>
</dbReference>